<dbReference type="EMBL" id="JAATIP010000013">
    <property type="protein sequence ID" value="KAF4393889.1"/>
    <property type="molecule type" value="Genomic_DNA"/>
</dbReference>
<name>A0A7J6HH96_CANSA</name>
<proteinExistence type="predicted"/>
<dbReference type="Pfam" id="PF14223">
    <property type="entry name" value="Retrotran_gag_2"/>
    <property type="match status" value="1"/>
</dbReference>
<reference evidence="1 2" key="1">
    <citation type="journal article" date="2020" name="bioRxiv">
        <title>Sequence and annotation of 42 cannabis genomes reveals extensive copy number variation in cannabinoid synthesis and pathogen resistance genes.</title>
        <authorList>
            <person name="Mckernan K.J."/>
            <person name="Helbert Y."/>
            <person name="Kane L.T."/>
            <person name="Ebling H."/>
            <person name="Zhang L."/>
            <person name="Liu B."/>
            <person name="Eaton Z."/>
            <person name="Mclaughlin S."/>
            <person name="Kingan S."/>
            <person name="Baybayan P."/>
            <person name="Concepcion G."/>
            <person name="Jordan M."/>
            <person name="Riva A."/>
            <person name="Barbazuk W."/>
            <person name="Harkins T."/>
        </authorList>
    </citation>
    <scope>NUCLEOTIDE SEQUENCE [LARGE SCALE GENOMIC DNA]</scope>
    <source>
        <strain evidence="2">cv. Jamaican Lion 4</strain>
        <tissue evidence="1">Leaf</tissue>
    </source>
</reference>
<dbReference type="Proteomes" id="UP000525078">
    <property type="component" value="Unassembled WGS sequence"/>
</dbReference>
<protein>
    <submittedName>
        <fullName evidence="1">Uncharacterized protein</fullName>
    </submittedName>
</protein>
<evidence type="ECO:0000313" key="2">
    <source>
        <dbReference type="Proteomes" id="UP000525078"/>
    </source>
</evidence>
<sequence>MHSFANNTPQERITQRQDLPGAVPNQSALLSPSKNQCQLAHCFLCNDWSCYAPLLYKRILCPQSLIELSIISAILHLVSEQHQQRPTPCILVTAKLHGETIPVQVQNISAPLMSQMVSLNQVFSLDLGVSAMLLLGHKLEGYVNGTRPCPAEFVGVAGTGENTLGFGLQLNPEYEHWIVCDQLLTGWLYGSMTEGIATEVMGCTSARSLWVALENLYGAHSRAKMDDTQTKIQTTRKGSTTMANYLRQKRTWADSLELSGDPYLEAHLIANVLSDLDGKYLTIVCLLEAQEKIGLT</sequence>
<accession>A0A7J6HH96</accession>
<dbReference type="PANTHER" id="PTHR47481:SF31">
    <property type="entry name" value="OS01G0873500 PROTEIN"/>
    <property type="match status" value="1"/>
</dbReference>
<dbReference type="PANTHER" id="PTHR47481">
    <property type="match status" value="1"/>
</dbReference>
<evidence type="ECO:0000313" key="1">
    <source>
        <dbReference type="EMBL" id="KAF4393889.1"/>
    </source>
</evidence>
<organism evidence="1 2">
    <name type="scientific">Cannabis sativa</name>
    <name type="common">Hemp</name>
    <name type="synonym">Marijuana</name>
    <dbReference type="NCBI Taxonomy" id="3483"/>
    <lineage>
        <taxon>Eukaryota</taxon>
        <taxon>Viridiplantae</taxon>
        <taxon>Streptophyta</taxon>
        <taxon>Embryophyta</taxon>
        <taxon>Tracheophyta</taxon>
        <taxon>Spermatophyta</taxon>
        <taxon>Magnoliopsida</taxon>
        <taxon>eudicotyledons</taxon>
        <taxon>Gunneridae</taxon>
        <taxon>Pentapetalae</taxon>
        <taxon>rosids</taxon>
        <taxon>fabids</taxon>
        <taxon>Rosales</taxon>
        <taxon>Cannabaceae</taxon>
        <taxon>Cannabis</taxon>
    </lineage>
</organism>
<comment type="caution">
    <text evidence="1">The sequence shown here is derived from an EMBL/GenBank/DDBJ whole genome shotgun (WGS) entry which is preliminary data.</text>
</comment>
<dbReference type="AlphaFoldDB" id="A0A7J6HH96"/>
<gene>
    <name evidence="1" type="ORF">F8388_018380</name>
</gene>